<sequence length="41" mass="4841">MENKLIVLFFRLGAILLFPSRYGNEETVFDLLFKKKPKNPI</sequence>
<dbReference type="AlphaFoldDB" id="A0A316E0Y5"/>
<comment type="caution">
    <text evidence="1">The sequence shown here is derived from an EMBL/GenBank/DDBJ whole genome shotgun (WGS) entry which is preliminary data.</text>
</comment>
<evidence type="ECO:0000313" key="2">
    <source>
        <dbReference type="Proteomes" id="UP000245667"/>
    </source>
</evidence>
<organism evidence="1 2">
    <name type="scientific">Maribacter polysiphoniae</name>
    <dbReference type="NCBI Taxonomy" id="429344"/>
    <lineage>
        <taxon>Bacteria</taxon>
        <taxon>Pseudomonadati</taxon>
        <taxon>Bacteroidota</taxon>
        <taxon>Flavobacteriia</taxon>
        <taxon>Flavobacteriales</taxon>
        <taxon>Flavobacteriaceae</taxon>
        <taxon>Maribacter</taxon>
    </lineage>
</organism>
<proteinExistence type="predicted"/>
<name>A0A316E0Y5_9FLAO</name>
<dbReference type="Proteomes" id="UP000245667">
    <property type="component" value="Unassembled WGS sequence"/>
</dbReference>
<evidence type="ECO:0000313" key="1">
    <source>
        <dbReference type="EMBL" id="PWK24287.1"/>
    </source>
</evidence>
<accession>A0A316E0Y5</accession>
<reference evidence="1 2" key="1">
    <citation type="submission" date="2018-05" db="EMBL/GenBank/DDBJ databases">
        <title>Genomic Encyclopedia of Archaeal and Bacterial Type Strains, Phase II (KMG-II): from individual species to whole genera.</title>
        <authorList>
            <person name="Goeker M."/>
        </authorList>
    </citation>
    <scope>NUCLEOTIDE SEQUENCE [LARGE SCALE GENOMIC DNA]</scope>
    <source>
        <strain evidence="1 2">DSM 23514</strain>
    </source>
</reference>
<gene>
    <name evidence="1" type="ORF">LX92_01877</name>
</gene>
<dbReference type="EMBL" id="QGGQ01000003">
    <property type="protein sequence ID" value="PWK24287.1"/>
    <property type="molecule type" value="Genomic_DNA"/>
</dbReference>
<protein>
    <submittedName>
        <fullName evidence="1">Uncharacterized protein</fullName>
    </submittedName>
</protein>